<gene>
    <name evidence="4" type="ORF">EYH37_02375</name>
</gene>
<dbReference type="PROSITE" id="PS00893">
    <property type="entry name" value="NUDIX_BOX"/>
    <property type="match status" value="1"/>
</dbReference>
<dbReference type="AlphaFoldDB" id="A0A9D1CF24"/>
<dbReference type="EMBL" id="DQVE01000024">
    <property type="protein sequence ID" value="HIP98199.1"/>
    <property type="molecule type" value="Genomic_DNA"/>
</dbReference>
<evidence type="ECO:0000313" key="4">
    <source>
        <dbReference type="EMBL" id="HIP98199.1"/>
    </source>
</evidence>
<comment type="caution">
    <text evidence="4">The sequence shown here is derived from an EMBL/GenBank/DDBJ whole genome shotgun (WGS) entry which is preliminary data.</text>
</comment>
<dbReference type="Proteomes" id="UP000606463">
    <property type="component" value="Unassembled WGS sequence"/>
</dbReference>
<dbReference type="Pfam" id="PF00293">
    <property type="entry name" value="NUDIX"/>
    <property type="match status" value="1"/>
</dbReference>
<evidence type="ECO:0000256" key="2">
    <source>
        <dbReference type="RuleBase" id="RU003476"/>
    </source>
</evidence>
<evidence type="ECO:0000313" key="5">
    <source>
        <dbReference type="Proteomes" id="UP000606463"/>
    </source>
</evidence>
<dbReference type="GO" id="GO:0016787">
    <property type="term" value="F:hydrolase activity"/>
    <property type="evidence" value="ECO:0007669"/>
    <property type="project" value="UniProtKB-KW"/>
</dbReference>
<evidence type="ECO:0000259" key="3">
    <source>
        <dbReference type="PROSITE" id="PS51462"/>
    </source>
</evidence>
<dbReference type="PROSITE" id="PS51462">
    <property type="entry name" value="NUDIX"/>
    <property type="match status" value="1"/>
</dbReference>
<organism evidence="4 5">
    <name type="scientific">Aquifex aeolicus</name>
    <dbReference type="NCBI Taxonomy" id="63363"/>
    <lineage>
        <taxon>Bacteria</taxon>
        <taxon>Pseudomonadati</taxon>
        <taxon>Aquificota</taxon>
        <taxon>Aquificia</taxon>
        <taxon>Aquificales</taxon>
        <taxon>Aquificaceae</taxon>
        <taxon>Aquifex</taxon>
    </lineage>
</organism>
<protein>
    <submittedName>
        <fullName evidence="4">NUDIX hydrolase</fullName>
    </submittedName>
</protein>
<dbReference type="PANTHER" id="PTHR43736">
    <property type="entry name" value="ADP-RIBOSE PYROPHOSPHATASE"/>
    <property type="match status" value="1"/>
</dbReference>
<feature type="domain" description="Nudix hydrolase" evidence="3">
    <location>
        <begin position="8"/>
        <end position="136"/>
    </location>
</feature>
<keyword evidence="1 2" id="KW-0378">Hydrolase</keyword>
<dbReference type="CDD" id="cd18873">
    <property type="entry name" value="NUDIX_NadM_like"/>
    <property type="match status" value="1"/>
</dbReference>
<dbReference type="InterPro" id="IPR020476">
    <property type="entry name" value="Nudix_hydrolase"/>
</dbReference>
<accession>A0A9D1CF24</accession>
<dbReference type="InterPro" id="IPR020084">
    <property type="entry name" value="NUDIX_hydrolase_CS"/>
</dbReference>
<dbReference type="PRINTS" id="PR00502">
    <property type="entry name" value="NUDIXFAMILY"/>
</dbReference>
<reference evidence="4" key="1">
    <citation type="journal article" date="2020" name="ISME J.">
        <title>Gammaproteobacteria mediating utilization of methyl-, sulfur- and petroleum organic compounds in deep ocean hydrothermal plumes.</title>
        <authorList>
            <person name="Zhou Z."/>
            <person name="Liu Y."/>
            <person name="Pan J."/>
            <person name="Cron B.R."/>
            <person name="Toner B.M."/>
            <person name="Anantharaman K."/>
            <person name="Breier J.A."/>
            <person name="Dick G.J."/>
            <person name="Li M."/>
        </authorList>
    </citation>
    <scope>NUCLEOTIDE SEQUENCE</scope>
    <source>
        <strain evidence="4">SZUA-1501</strain>
    </source>
</reference>
<comment type="similarity">
    <text evidence="2">Belongs to the Nudix hydrolase family.</text>
</comment>
<dbReference type="Gene3D" id="3.90.79.10">
    <property type="entry name" value="Nucleoside Triphosphate Pyrophosphohydrolase"/>
    <property type="match status" value="1"/>
</dbReference>
<sequence>MVFTPKTPYLAVDGIIKLFDEKGNFKGIVLIERKNPPVGLALPGGFVEVGETVEEAVVREIKEEVNLDFEIERVLGVFSKPDRDPRFHVVSVVFVGRAKGWPKASSDAKEAKVYKLEEIPWEKLVFDHAEILRKFLGEI</sequence>
<dbReference type="SUPFAM" id="SSF55811">
    <property type="entry name" value="Nudix"/>
    <property type="match status" value="1"/>
</dbReference>
<proteinExistence type="inferred from homology"/>
<dbReference type="PANTHER" id="PTHR43736:SF1">
    <property type="entry name" value="DIHYDRONEOPTERIN TRIPHOSPHATE DIPHOSPHATASE"/>
    <property type="match status" value="1"/>
</dbReference>
<dbReference type="InterPro" id="IPR000086">
    <property type="entry name" value="NUDIX_hydrolase_dom"/>
</dbReference>
<dbReference type="InterPro" id="IPR015797">
    <property type="entry name" value="NUDIX_hydrolase-like_dom_sf"/>
</dbReference>
<evidence type="ECO:0000256" key="1">
    <source>
        <dbReference type="ARBA" id="ARBA00022801"/>
    </source>
</evidence>
<name>A0A9D1CF24_AQUAO</name>